<comment type="caution">
    <text evidence="1">The sequence shown here is derived from an EMBL/GenBank/DDBJ whole genome shotgun (WGS) entry which is preliminary data.</text>
</comment>
<dbReference type="RefSeq" id="WP_188820967.1">
    <property type="nucleotide sequence ID" value="NZ_BMHH01000001.1"/>
</dbReference>
<dbReference type="AlphaFoldDB" id="A0A916S1V4"/>
<gene>
    <name evidence="1" type="primary">mazE</name>
    <name evidence="1" type="ORF">GCM10011491_04240</name>
</gene>
<organism evidence="1 2">
    <name type="scientific">Brucella endophytica</name>
    <dbReference type="NCBI Taxonomy" id="1963359"/>
    <lineage>
        <taxon>Bacteria</taxon>
        <taxon>Pseudomonadati</taxon>
        <taxon>Pseudomonadota</taxon>
        <taxon>Alphaproteobacteria</taxon>
        <taxon>Hyphomicrobiales</taxon>
        <taxon>Brucellaceae</taxon>
        <taxon>Brucella/Ochrobactrum group</taxon>
        <taxon>Brucella</taxon>
    </lineage>
</organism>
<dbReference type="InterPro" id="IPR021558">
    <property type="entry name" value="MazE-like"/>
</dbReference>
<reference evidence="1" key="1">
    <citation type="journal article" date="2014" name="Int. J. Syst. Evol. Microbiol.">
        <title>Complete genome sequence of Corynebacterium casei LMG S-19264T (=DSM 44701T), isolated from a smear-ripened cheese.</title>
        <authorList>
            <consortium name="US DOE Joint Genome Institute (JGI-PGF)"/>
            <person name="Walter F."/>
            <person name="Albersmeier A."/>
            <person name="Kalinowski J."/>
            <person name="Ruckert C."/>
        </authorList>
    </citation>
    <scope>NUCLEOTIDE SEQUENCE</scope>
    <source>
        <strain evidence="1">CGMCC 1.15082</strain>
    </source>
</reference>
<evidence type="ECO:0000313" key="1">
    <source>
        <dbReference type="EMBL" id="GGA80104.1"/>
    </source>
</evidence>
<reference evidence="1" key="2">
    <citation type="submission" date="2020-09" db="EMBL/GenBank/DDBJ databases">
        <authorList>
            <person name="Sun Q."/>
            <person name="Zhou Y."/>
        </authorList>
    </citation>
    <scope>NUCLEOTIDE SEQUENCE</scope>
    <source>
        <strain evidence="1">CGMCC 1.15082</strain>
    </source>
</reference>
<dbReference type="EMBL" id="BMHH01000001">
    <property type="protein sequence ID" value="GGA80104.1"/>
    <property type="molecule type" value="Genomic_DNA"/>
</dbReference>
<sequence>MPSPSKTRSSRVKVRAHRARLRAQGLRPIQIWVPDVRTPAFKAKAHRQSLAVAASAKADADQAFIDAISDWGNE</sequence>
<dbReference type="Pfam" id="PF11455">
    <property type="entry name" value="MazE-like"/>
    <property type="match status" value="1"/>
</dbReference>
<evidence type="ECO:0000313" key="2">
    <source>
        <dbReference type="Proteomes" id="UP000646478"/>
    </source>
</evidence>
<accession>A0A916S1V4</accession>
<keyword evidence="2" id="KW-1185">Reference proteome</keyword>
<proteinExistence type="predicted"/>
<protein>
    <submittedName>
        <fullName evidence="1">Antitoxin MazE</fullName>
    </submittedName>
</protein>
<name>A0A916S1V4_9HYPH</name>
<dbReference type="Proteomes" id="UP000646478">
    <property type="component" value="Unassembled WGS sequence"/>
</dbReference>